<dbReference type="EMBL" id="CATOUU010001169">
    <property type="protein sequence ID" value="CAI9975415.1"/>
    <property type="molecule type" value="Genomic_DNA"/>
</dbReference>
<keyword evidence="3" id="KW-1185">Reference proteome</keyword>
<comment type="caution">
    <text evidence="1">The sequence shown here is derived from an EMBL/GenBank/DDBJ whole genome shotgun (WGS) entry which is preliminary data.</text>
</comment>
<evidence type="ECO:0000313" key="3">
    <source>
        <dbReference type="Proteomes" id="UP001642409"/>
    </source>
</evidence>
<reference evidence="2 3" key="2">
    <citation type="submission" date="2024-07" db="EMBL/GenBank/DDBJ databases">
        <authorList>
            <person name="Akdeniz Z."/>
        </authorList>
    </citation>
    <scope>NUCLEOTIDE SEQUENCE [LARGE SCALE GENOMIC DNA]</scope>
</reference>
<evidence type="ECO:0000313" key="1">
    <source>
        <dbReference type="EMBL" id="CAI9975415.1"/>
    </source>
</evidence>
<protein>
    <submittedName>
        <fullName evidence="2">Hypothetical_protein</fullName>
    </submittedName>
</protein>
<gene>
    <name evidence="1" type="ORF">HINF_LOCUS63060</name>
    <name evidence="2" type="ORF">HINF_LOCUS9442</name>
</gene>
<accession>A0AA86UX42</accession>
<evidence type="ECO:0000313" key="2">
    <source>
        <dbReference type="EMBL" id="CAL5986508.1"/>
    </source>
</evidence>
<organism evidence="1">
    <name type="scientific">Hexamita inflata</name>
    <dbReference type="NCBI Taxonomy" id="28002"/>
    <lineage>
        <taxon>Eukaryota</taxon>
        <taxon>Metamonada</taxon>
        <taxon>Diplomonadida</taxon>
        <taxon>Hexamitidae</taxon>
        <taxon>Hexamitinae</taxon>
        <taxon>Hexamita</taxon>
    </lineage>
</organism>
<dbReference type="Proteomes" id="UP001642409">
    <property type="component" value="Unassembled WGS sequence"/>
</dbReference>
<dbReference type="AlphaFoldDB" id="A0AA86UX42"/>
<name>A0AA86UX42_9EUKA</name>
<proteinExistence type="predicted"/>
<sequence>MRCIAIHTQTNVARTEMTRCSITEVVKSASKLQNNIINIKCKSKLDLIQFNSRFEMALKSALLDLNKNANSQEVCKELSAHLKVYNQTNGMEQNTVFHPREKRKSKKSKLGCQFGRSWSQLSRLWQELELLPQLFS</sequence>
<reference evidence="1" key="1">
    <citation type="submission" date="2023-06" db="EMBL/GenBank/DDBJ databases">
        <authorList>
            <person name="Kurt Z."/>
        </authorList>
    </citation>
    <scope>NUCLEOTIDE SEQUENCE</scope>
</reference>
<dbReference type="EMBL" id="CAXDID020000020">
    <property type="protein sequence ID" value="CAL5986508.1"/>
    <property type="molecule type" value="Genomic_DNA"/>
</dbReference>